<dbReference type="InterPro" id="IPR003323">
    <property type="entry name" value="OTU_dom"/>
</dbReference>
<feature type="compositionally biased region" description="Polar residues" evidence="1">
    <location>
        <begin position="141"/>
        <end position="150"/>
    </location>
</feature>
<gene>
    <name evidence="3" type="ORF">EVOR1521_LOCUS29388</name>
</gene>
<feature type="region of interest" description="Disordered" evidence="1">
    <location>
        <begin position="141"/>
        <end position="180"/>
    </location>
</feature>
<proteinExistence type="predicted"/>
<feature type="compositionally biased region" description="Basic residues" evidence="1">
    <location>
        <begin position="38"/>
        <end position="57"/>
    </location>
</feature>
<feature type="compositionally biased region" description="Basic and acidic residues" evidence="1">
    <location>
        <begin position="517"/>
        <end position="526"/>
    </location>
</feature>
<evidence type="ECO:0000256" key="1">
    <source>
        <dbReference type="SAM" id="MobiDB-lite"/>
    </source>
</evidence>
<evidence type="ECO:0000313" key="3">
    <source>
        <dbReference type="EMBL" id="CAJ1407776.1"/>
    </source>
</evidence>
<feature type="region of interest" description="Disordered" evidence="1">
    <location>
        <begin position="516"/>
        <end position="552"/>
    </location>
</feature>
<sequence>MERLTLRPSSALVARGNYTYLSGHSLLLLGSLPVRSGLRRQRQRRRERRQRQQRQPRRQSDGQGFGPEFRTLRGGAQSKQEKLLAGLAALISSCQEEEEQEAPRRPPSEEDGLFEALRSLVERRPSNLLQELKSLVQKFSRGQRTVTAEGQQALAKSKGKGKGAGAPAKGGGPKPVTQPVCDEGEWVAVMKGRQQKHAKPKQAHAQAKPEVGRARPGDWTHPKMRLEEVRRWSLMWDLMAAYDKVPVTLVFNYDTGVGFPDEFEEVQGFKPDLCQMPLVFTNGLRFVRRNVVKRGDGAPLLKAKTMQELRLWAMVACPGLGRQWRDSWGWEARAQIHEVQGLIRVDLALATALLSQSGRAHIGGRWLLEPLRWEAPLQGIFKHPPLVQWVEEADLARACAQADRDASSFGMGLRCRLWRFHGIPMKWQFVAKVEILERFKWRGKAGWSLRASRNDALDHLVLEVEGESVLASCCWSAGQRRPGKPLRCDAAVRVTDRPAAVTRAGEAMPFTAAVRHKAPEPDKAQDDAEMPAAEGPTKRANGPALGPASKKQSTEAYLDAVAKPSSWGSALEIQALAHTGDRPIFVFAPAEGNTLVFTVHFEALEGEISLDDS</sequence>
<dbReference type="EMBL" id="CAUJNA010003690">
    <property type="protein sequence ID" value="CAJ1407776.1"/>
    <property type="molecule type" value="Genomic_DNA"/>
</dbReference>
<comment type="caution">
    <text evidence="3">The sequence shown here is derived from an EMBL/GenBank/DDBJ whole genome shotgun (WGS) entry which is preliminary data.</text>
</comment>
<dbReference type="CDD" id="cd22744">
    <property type="entry name" value="OTU"/>
    <property type="match status" value="1"/>
</dbReference>
<dbReference type="Gene3D" id="3.90.70.80">
    <property type="match status" value="1"/>
</dbReference>
<feature type="region of interest" description="Disordered" evidence="1">
    <location>
        <begin position="38"/>
        <end position="77"/>
    </location>
</feature>
<reference evidence="3" key="1">
    <citation type="submission" date="2023-08" db="EMBL/GenBank/DDBJ databases">
        <authorList>
            <person name="Chen Y."/>
            <person name="Shah S."/>
            <person name="Dougan E. K."/>
            <person name="Thang M."/>
            <person name="Chan C."/>
        </authorList>
    </citation>
    <scope>NUCLEOTIDE SEQUENCE</scope>
</reference>
<evidence type="ECO:0000259" key="2">
    <source>
        <dbReference type="Pfam" id="PF02338"/>
    </source>
</evidence>
<dbReference type="AlphaFoldDB" id="A0AA36JMI4"/>
<name>A0AA36JMI4_9DINO</name>
<dbReference type="Pfam" id="PF02338">
    <property type="entry name" value="OTU"/>
    <property type="match status" value="1"/>
</dbReference>
<accession>A0AA36JMI4</accession>
<feature type="compositionally biased region" description="Gly residues" evidence="1">
    <location>
        <begin position="162"/>
        <end position="173"/>
    </location>
</feature>
<dbReference type="Proteomes" id="UP001178507">
    <property type="component" value="Unassembled WGS sequence"/>
</dbReference>
<feature type="domain" description="OTU" evidence="2">
    <location>
        <begin position="550"/>
        <end position="602"/>
    </location>
</feature>
<feature type="compositionally biased region" description="Basic and acidic residues" evidence="1">
    <location>
        <begin position="210"/>
        <end position="219"/>
    </location>
</feature>
<organism evidence="3 4">
    <name type="scientific">Effrenium voratum</name>
    <dbReference type="NCBI Taxonomy" id="2562239"/>
    <lineage>
        <taxon>Eukaryota</taxon>
        <taxon>Sar</taxon>
        <taxon>Alveolata</taxon>
        <taxon>Dinophyceae</taxon>
        <taxon>Suessiales</taxon>
        <taxon>Symbiodiniaceae</taxon>
        <taxon>Effrenium</taxon>
    </lineage>
</organism>
<keyword evidence="4" id="KW-1185">Reference proteome</keyword>
<feature type="region of interest" description="Disordered" evidence="1">
    <location>
        <begin position="195"/>
        <end position="219"/>
    </location>
</feature>
<protein>
    <recommendedName>
        <fullName evidence="2">OTU domain-containing protein</fullName>
    </recommendedName>
</protein>
<evidence type="ECO:0000313" key="4">
    <source>
        <dbReference type="Proteomes" id="UP001178507"/>
    </source>
</evidence>